<evidence type="ECO:0000313" key="3">
    <source>
        <dbReference type="Proteomes" id="UP000809273"/>
    </source>
</evidence>
<organism evidence="2 3">
    <name type="scientific">Candidatus Zymogenus saltonus</name>
    <dbReference type="NCBI Taxonomy" id="2844893"/>
    <lineage>
        <taxon>Bacteria</taxon>
        <taxon>Deltaproteobacteria</taxon>
        <taxon>Candidatus Zymogenia</taxon>
        <taxon>Candidatus Zymogeniales</taxon>
        <taxon>Candidatus Zymogenaceae</taxon>
        <taxon>Candidatus Zymogenus</taxon>
    </lineage>
</organism>
<dbReference type="InterPro" id="IPR012902">
    <property type="entry name" value="N_methyl_site"/>
</dbReference>
<proteinExistence type="predicted"/>
<dbReference type="Pfam" id="PF07963">
    <property type="entry name" value="N_methyl"/>
    <property type="match status" value="1"/>
</dbReference>
<keyword evidence="1" id="KW-0812">Transmembrane</keyword>
<keyword evidence="1" id="KW-0472">Membrane</keyword>
<reference evidence="2" key="1">
    <citation type="journal article" date="2021" name="Environ. Microbiol.">
        <title>Genomic characterization of three novel Desulfobacterota classes expand the metabolic and phylogenetic diversity of the phylum.</title>
        <authorList>
            <person name="Murphy C.L."/>
            <person name="Biggerstaff J."/>
            <person name="Eichhorn A."/>
            <person name="Ewing E."/>
            <person name="Shahan R."/>
            <person name="Soriano D."/>
            <person name="Stewart S."/>
            <person name="VanMol K."/>
            <person name="Walker R."/>
            <person name="Walters P."/>
            <person name="Elshahed M.S."/>
            <person name="Youssef N.H."/>
        </authorList>
    </citation>
    <scope>NUCLEOTIDE SEQUENCE</scope>
    <source>
        <strain evidence="2">Zod_Metabat.24</strain>
    </source>
</reference>
<dbReference type="Gene3D" id="3.30.700.10">
    <property type="entry name" value="Glycoprotein, Type 4 Pilin"/>
    <property type="match status" value="1"/>
</dbReference>
<dbReference type="AlphaFoldDB" id="A0A9D8KFH8"/>
<comment type="caution">
    <text evidence="2">The sequence shown here is derived from an EMBL/GenBank/DDBJ whole genome shotgun (WGS) entry which is preliminary data.</text>
</comment>
<dbReference type="PROSITE" id="PS00409">
    <property type="entry name" value="PROKAR_NTER_METHYL"/>
    <property type="match status" value="1"/>
</dbReference>
<evidence type="ECO:0000313" key="2">
    <source>
        <dbReference type="EMBL" id="MBN1573518.1"/>
    </source>
</evidence>
<dbReference type="Proteomes" id="UP000809273">
    <property type="component" value="Unassembled WGS sequence"/>
</dbReference>
<reference evidence="2" key="2">
    <citation type="submission" date="2021-01" db="EMBL/GenBank/DDBJ databases">
        <authorList>
            <person name="Hahn C.R."/>
            <person name="Youssef N.H."/>
            <person name="Elshahed M."/>
        </authorList>
    </citation>
    <scope>NUCLEOTIDE SEQUENCE</scope>
    <source>
        <strain evidence="2">Zod_Metabat.24</strain>
    </source>
</reference>
<accession>A0A9D8KFH8</accession>
<dbReference type="NCBIfam" id="TIGR02532">
    <property type="entry name" value="IV_pilin_GFxxxE"/>
    <property type="match status" value="1"/>
</dbReference>
<evidence type="ECO:0000256" key="1">
    <source>
        <dbReference type="SAM" id="Phobius"/>
    </source>
</evidence>
<name>A0A9D8KFH8_9DELT</name>
<dbReference type="EMBL" id="JAFGIX010000052">
    <property type="protein sequence ID" value="MBN1573518.1"/>
    <property type="molecule type" value="Genomic_DNA"/>
</dbReference>
<dbReference type="SUPFAM" id="SSF54523">
    <property type="entry name" value="Pili subunits"/>
    <property type="match status" value="1"/>
</dbReference>
<feature type="transmembrane region" description="Helical" evidence="1">
    <location>
        <begin position="20"/>
        <end position="39"/>
    </location>
</feature>
<keyword evidence="1" id="KW-1133">Transmembrane helix</keyword>
<gene>
    <name evidence="2" type="ORF">JW984_10020</name>
</gene>
<dbReference type="InterPro" id="IPR045584">
    <property type="entry name" value="Pilin-like"/>
</dbReference>
<sequence length="141" mass="16472">MKVFTKKILGDKKGFTLIELMIMVMILTILTSFAIPIFFKYRSQSMQTEATILLASIWTNEVTYFGEKSEFSMENSVLSFDPITDPKFYHNWYINVWDDGLHFIATCSTNLDNDIFLDSWRVTDTDKAPFNFYDDISDMSH</sequence>
<protein>
    <submittedName>
        <fullName evidence="2">Prepilin-type N-terminal cleavage/methylation domain-containing protein</fullName>
    </submittedName>
</protein>